<dbReference type="GO" id="GO:0005886">
    <property type="term" value="C:plasma membrane"/>
    <property type="evidence" value="ECO:0007669"/>
    <property type="project" value="UniProtKB-SubCell"/>
</dbReference>
<evidence type="ECO:0000256" key="5">
    <source>
        <dbReference type="ARBA" id="ARBA00022989"/>
    </source>
</evidence>
<evidence type="ECO:0000256" key="4">
    <source>
        <dbReference type="ARBA" id="ARBA00022692"/>
    </source>
</evidence>
<keyword evidence="6 7" id="KW-0472">Membrane</keyword>
<feature type="transmembrane region" description="Helical" evidence="7">
    <location>
        <begin position="221"/>
        <end position="238"/>
    </location>
</feature>
<keyword evidence="5 7" id="KW-1133">Transmembrane helix</keyword>
<dbReference type="Pfam" id="PF00482">
    <property type="entry name" value="T2SSF"/>
    <property type="match status" value="2"/>
</dbReference>
<sequence>MAQFKVKTKDNGSKKTIIVNAENKIQAMSIVEKEYGIIPIDAKVLDKKHISISSIKKYKKLKFRDVLYIFQEIHILIVSGISLKDAISEVLKTSEQDYVQSALSKIISGLNKGKTFSSLMAEHYDKQSIVISILKVGEKGGDLNKILDVIITYLEDADKNISSVVKALSYPFILVIFTIMAFVLLLSFVVPQFADIFKSFGHDLPIYTKILIRTSEFIREYGVYIFLGLVSSLVLFFYRYKTNKIFKLSIDTILMTKIYILSTTLKLNAMYKITSSLEILLYAGINVVDSLNMILESTTNEYIREKLKQSIVHIKNGKTLANALREGGLFKSSTIRLIFAGENVGQTPEMIKRVAQIYRRDLNNYIGLISKLVEPFLLIFISAMVLFIALSIFMPIWSLSSGI</sequence>
<evidence type="ECO:0000256" key="3">
    <source>
        <dbReference type="ARBA" id="ARBA00022475"/>
    </source>
</evidence>
<feature type="transmembrane region" description="Helical" evidence="7">
    <location>
        <begin position="168"/>
        <end position="190"/>
    </location>
</feature>
<accession>A0A3B1DYJ6</accession>
<comment type="similarity">
    <text evidence="2">Belongs to the GSP F family.</text>
</comment>
<feature type="transmembrane region" description="Helical" evidence="7">
    <location>
        <begin position="376"/>
        <end position="397"/>
    </location>
</feature>
<evidence type="ECO:0000259" key="8">
    <source>
        <dbReference type="Pfam" id="PF00482"/>
    </source>
</evidence>
<name>A0A3B1DYJ6_9ZZZZ</name>
<protein>
    <submittedName>
        <fullName evidence="9">Type IV fimbrial assembly protein PilC</fullName>
    </submittedName>
</protein>
<dbReference type="PANTHER" id="PTHR30012:SF0">
    <property type="entry name" value="TYPE II SECRETION SYSTEM PROTEIN F-RELATED"/>
    <property type="match status" value="1"/>
</dbReference>
<gene>
    <name evidence="9" type="ORF">MNB_ARC-1_1109</name>
</gene>
<reference evidence="9" key="1">
    <citation type="submission" date="2018-10" db="EMBL/GenBank/DDBJ databases">
        <authorList>
            <person name="Aoki K."/>
        </authorList>
    </citation>
    <scope>NUCLEOTIDE SEQUENCE</scope>
</reference>
<keyword evidence="4 7" id="KW-0812">Transmembrane</keyword>
<evidence type="ECO:0000256" key="1">
    <source>
        <dbReference type="ARBA" id="ARBA00004651"/>
    </source>
</evidence>
<dbReference type="EMBL" id="UOYO01000049">
    <property type="protein sequence ID" value="VAY88361.1"/>
    <property type="molecule type" value="Genomic_DNA"/>
</dbReference>
<dbReference type="InterPro" id="IPR018076">
    <property type="entry name" value="T2SS_GspF_dom"/>
</dbReference>
<evidence type="ECO:0000256" key="7">
    <source>
        <dbReference type="SAM" id="Phobius"/>
    </source>
</evidence>
<organism evidence="9">
    <name type="scientific">hydrothermal vent metagenome</name>
    <dbReference type="NCBI Taxonomy" id="652676"/>
    <lineage>
        <taxon>unclassified sequences</taxon>
        <taxon>metagenomes</taxon>
        <taxon>ecological metagenomes</taxon>
    </lineage>
</organism>
<dbReference type="PANTHER" id="PTHR30012">
    <property type="entry name" value="GENERAL SECRETION PATHWAY PROTEIN"/>
    <property type="match status" value="1"/>
</dbReference>
<keyword evidence="3" id="KW-1003">Cell membrane</keyword>
<evidence type="ECO:0000256" key="2">
    <source>
        <dbReference type="ARBA" id="ARBA00005745"/>
    </source>
</evidence>
<evidence type="ECO:0000313" key="9">
    <source>
        <dbReference type="EMBL" id="VAY88361.1"/>
    </source>
</evidence>
<dbReference type="AlphaFoldDB" id="A0A3B1DYJ6"/>
<feature type="domain" description="Type II secretion system protein GspF" evidence="8">
    <location>
        <begin position="277"/>
        <end position="395"/>
    </location>
</feature>
<dbReference type="Gene3D" id="1.20.81.30">
    <property type="entry name" value="Type II secretion system (T2SS), domain F"/>
    <property type="match status" value="2"/>
</dbReference>
<dbReference type="PRINTS" id="PR00812">
    <property type="entry name" value="BCTERIALGSPF"/>
</dbReference>
<feature type="domain" description="Type II secretion system protein GspF" evidence="8">
    <location>
        <begin position="73"/>
        <end position="191"/>
    </location>
</feature>
<dbReference type="InterPro" id="IPR003004">
    <property type="entry name" value="GspF/PilC"/>
</dbReference>
<dbReference type="InterPro" id="IPR042094">
    <property type="entry name" value="T2SS_GspF_sf"/>
</dbReference>
<comment type="subcellular location">
    <subcellularLocation>
        <location evidence="1">Cell membrane</location>
        <topology evidence="1">Multi-pass membrane protein</topology>
    </subcellularLocation>
</comment>
<proteinExistence type="inferred from homology"/>
<evidence type="ECO:0000256" key="6">
    <source>
        <dbReference type="ARBA" id="ARBA00023136"/>
    </source>
</evidence>